<feature type="transmembrane region" description="Helical" evidence="5">
    <location>
        <begin position="128"/>
        <end position="146"/>
    </location>
</feature>
<dbReference type="RefSeq" id="WP_073306409.1">
    <property type="nucleotide sequence ID" value="NZ_FQWV01000001.1"/>
</dbReference>
<name>A0A1M5JGH6_9EURY</name>
<feature type="transmembrane region" description="Helical" evidence="5">
    <location>
        <begin position="36"/>
        <end position="59"/>
    </location>
</feature>
<gene>
    <name evidence="7" type="ORF">SAMN05443636_0091</name>
</gene>
<dbReference type="SUPFAM" id="SSF103481">
    <property type="entry name" value="Multidrug resistance efflux transporter EmrE"/>
    <property type="match status" value="2"/>
</dbReference>
<evidence type="ECO:0000256" key="2">
    <source>
        <dbReference type="ARBA" id="ARBA00022692"/>
    </source>
</evidence>
<protein>
    <submittedName>
        <fullName evidence="7">Permease of the drug/metabolite transporter (DMT) superfamily</fullName>
    </submittedName>
</protein>
<organism evidence="7 8">
    <name type="scientific">Halobaculum gomorrense</name>
    <dbReference type="NCBI Taxonomy" id="43928"/>
    <lineage>
        <taxon>Archaea</taxon>
        <taxon>Methanobacteriati</taxon>
        <taxon>Methanobacteriota</taxon>
        <taxon>Stenosarchaea group</taxon>
        <taxon>Halobacteria</taxon>
        <taxon>Halobacteriales</taxon>
        <taxon>Haloferacaceae</taxon>
        <taxon>Halobaculum</taxon>
    </lineage>
</organism>
<feature type="transmembrane region" description="Helical" evidence="5">
    <location>
        <begin position="71"/>
        <end position="91"/>
    </location>
</feature>
<feature type="transmembrane region" description="Helical" evidence="5">
    <location>
        <begin position="103"/>
        <end position="121"/>
    </location>
</feature>
<keyword evidence="2 5" id="KW-0812">Transmembrane</keyword>
<sequence length="318" mass="32253">MGRGEYRLFGLFLAASVCFGGTFVAAKAGLAYVPPLLFVALRFDLGAVLLLGYVFFAFPRGQRLPRSRGDLAAVVAAGVFAVGLTNAFIFLAQQDVSSGVASVLYSLNPIVTPVLAAVLLSDERLSRGKTAGMLLGFAGVAMVVGVDPDSLLGGGLAAKALLLAAAASGALGSVLVRRASSSLPNAVRTAWAVPVAATVCHALSFAAGETPAAIAWTPTALLALAYVGAFSTAVAFVAYFGLLDAVGAIRGNLVFYVVPVVATLGGWALLGESVSASTIAGFAVIAVGFGVVGHEAIGTELSRLRVALGRRSESPRSH</sequence>
<feature type="domain" description="EamA" evidence="6">
    <location>
        <begin position="11"/>
        <end position="144"/>
    </location>
</feature>
<dbReference type="GO" id="GO:0016020">
    <property type="term" value="C:membrane"/>
    <property type="evidence" value="ECO:0007669"/>
    <property type="project" value="UniProtKB-SubCell"/>
</dbReference>
<dbReference type="InterPro" id="IPR000620">
    <property type="entry name" value="EamA_dom"/>
</dbReference>
<dbReference type="PANTHER" id="PTHR32322:SF2">
    <property type="entry name" value="EAMA DOMAIN-CONTAINING PROTEIN"/>
    <property type="match status" value="1"/>
</dbReference>
<reference evidence="7 8" key="1">
    <citation type="submission" date="2016-11" db="EMBL/GenBank/DDBJ databases">
        <authorList>
            <person name="Jaros S."/>
            <person name="Januszkiewicz K."/>
            <person name="Wedrychowicz H."/>
        </authorList>
    </citation>
    <scope>NUCLEOTIDE SEQUENCE [LARGE SCALE GENOMIC DNA]</scope>
    <source>
        <strain evidence="7 8">DSM 9297</strain>
    </source>
</reference>
<dbReference type="PANTHER" id="PTHR32322">
    <property type="entry name" value="INNER MEMBRANE TRANSPORTER"/>
    <property type="match status" value="1"/>
</dbReference>
<feature type="transmembrane region" description="Helical" evidence="5">
    <location>
        <begin position="152"/>
        <end position="176"/>
    </location>
</feature>
<comment type="subcellular location">
    <subcellularLocation>
        <location evidence="1">Membrane</location>
        <topology evidence="1">Multi-pass membrane protein</topology>
    </subcellularLocation>
</comment>
<evidence type="ECO:0000313" key="8">
    <source>
        <dbReference type="Proteomes" id="UP000184357"/>
    </source>
</evidence>
<evidence type="ECO:0000313" key="7">
    <source>
        <dbReference type="EMBL" id="SHG39505.1"/>
    </source>
</evidence>
<accession>A0A1M5JGH6</accession>
<evidence type="ECO:0000256" key="4">
    <source>
        <dbReference type="ARBA" id="ARBA00023136"/>
    </source>
</evidence>
<evidence type="ECO:0000259" key="6">
    <source>
        <dbReference type="Pfam" id="PF00892"/>
    </source>
</evidence>
<dbReference type="InterPro" id="IPR037185">
    <property type="entry name" value="EmrE-like"/>
</dbReference>
<evidence type="ECO:0000256" key="1">
    <source>
        <dbReference type="ARBA" id="ARBA00004141"/>
    </source>
</evidence>
<dbReference type="EMBL" id="FQWV01000001">
    <property type="protein sequence ID" value="SHG39505.1"/>
    <property type="molecule type" value="Genomic_DNA"/>
</dbReference>
<dbReference type="Pfam" id="PF00892">
    <property type="entry name" value="EamA"/>
    <property type="match status" value="2"/>
</dbReference>
<feature type="domain" description="EamA" evidence="6">
    <location>
        <begin position="161"/>
        <end position="290"/>
    </location>
</feature>
<feature type="transmembrane region" description="Helical" evidence="5">
    <location>
        <begin position="276"/>
        <end position="297"/>
    </location>
</feature>
<keyword evidence="4 5" id="KW-0472">Membrane</keyword>
<dbReference type="Proteomes" id="UP000184357">
    <property type="component" value="Unassembled WGS sequence"/>
</dbReference>
<evidence type="ECO:0000256" key="3">
    <source>
        <dbReference type="ARBA" id="ARBA00022989"/>
    </source>
</evidence>
<evidence type="ECO:0000256" key="5">
    <source>
        <dbReference type="SAM" id="Phobius"/>
    </source>
</evidence>
<feature type="transmembrane region" description="Helical" evidence="5">
    <location>
        <begin position="253"/>
        <end position="270"/>
    </location>
</feature>
<dbReference type="OrthoDB" id="17861at2157"/>
<dbReference type="AlphaFoldDB" id="A0A1M5JGH6"/>
<dbReference type="InterPro" id="IPR050638">
    <property type="entry name" value="AA-Vitamin_Transporters"/>
</dbReference>
<dbReference type="STRING" id="43928.SAMN05443636_0091"/>
<feature type="transmembrane region" description="Helical" evidence="5">
    <location>
        <begin position="188"/>
        <end position="208"/>
    </location>
</feature>
<keyword evidence="3 5" id="KW-1133">Transmembrane helix</keyword>
<keyword evidence="8" id="KW-1185">Reference proteome</keyword>
<proteinExistence type="predicted"/>
<feature type="transmembrane region" description="Helical" evidence="5">
    <location>
        <begin position="220"/>
        <end position="241"/>
    </location>
</feature>